<keyword evidence="2 6" id="KW-0812">Transmembrane</keyword>
<evidence type="ECO:0000256" key="6">
    <source>
        <dbReference type="SAM" id="Phobius"/>
    </source>
</evidence>
<dbReference type="InterPro" id="IPR004864">
    <property type="entry name" value="LEA_2"/>
</dbReference>
<feature type="transmembrane region" description="Helical" evidence="6">
    <location>
        <begin position="57"/>
        <end position="79"/>
    </location>
</feature>
<dbReference type="GO" id="GO:0005886">
    <property type="term" value="C:plasma membrane"/>
    <property type="evidence" value="ECO:0007669"/>
    <property type="project" value="TreeGrafter"/>
</dbReference>
<dbReference type="GO" id="GO:0098542">
    <property type="term" value="P:defense response to other organism"/>
    <property type="evidence" value="ECO:0007669"/>
    <property type="project" value="InterPro"/>
</dbReference>
<evidence type="ECO:0000256" key="5">
    <source>
        <dbReference type="SAM" id="MobiDB-lite"/>
    </source>
</evidence>
<keyword evidence="3 6" id="KW-1133">Transmembrane helix</keyword>
<feature type="region of interest" description="Disordered" evidence="5">
    <location>
        <begin position="1"/>
        <end position="28"/>
    </location>
</feature>
<dbReference type="Proteomes" id="UP000325081">
    <property type="component" value="Unassembled WGS sequence"/>
</dbReference>
<dbReference type="EMBL" id="BKCP01000003">
    <property type="protein sequence ID" value="GER25397.1"/>
    <property type="molecule type" value="Genomic_DNA"/>
</dbReference>
<evidence type="ECO:0000256" key="1">
    <source>
        <dbReference type="ARBA" id="ARBA00004167"/>
    </source>
</evidence>
<evidence type="ECO:0000259" key="7">
    <source>
        <dbReference type="Pfam" id="PF03168"/>
    </source>
</evidence>
<dbReference type="PANTHER" id="PTHR31234">
    <property type="entry name" value="LATE EMBRYOGENESIS ABUNDANT (LEA) HYDROXYPROLINE-RICH GLYCOPROTEIN FAMILY"/>
    <property type="match status" value="1"/>
</dbReference>
<comment type="caution">
    <text evidence="8">The sequence shown here is derived from an EMBL/GenBank/DDBJ whole genome shotgun (WGS) entry which is preliminary data.</text>
</comment>
<dbReference type="Pfam" id="PF03168">
    <property type="entry name" value="LEA_2"/>
    <property type="match status" value="1"/>
</dbReference>
<evidence type="ECO:0000256" key="4">
    <source>
        <dbReference type="ARBA" id="ARBA00023136"/>
    </source>
</evidence>
<name>A0A5A7NYL9_STRAF</name>
<dbReference type="InterPro" id="IPR044839">
    <property type="entry name" value="NDR1-like"/>
</dbReference>
<organism evidence="8 9">
    <name type="scientific">Striga asiatica</name>
    <name type="common">Asiatic witchweed</name>
    <name type="synonym">Buchnera asiatica</name>
    <dbReference type="NCBI Taxonomy" id="4170"/>
    <lineage>
        <taxon>Eukaryota</taxon>
        <taxon>Viridiplantae</taxon>
        <taxon>Streptophyta</taxon>
        <taxon>Embryophyta</taxon>
        <taxon>Tracheophyta</taxon>
        <taxon>Spermatophyta</taxon>
        <taxon>Magnoliopsida</taxon>
        <taxon>eudicotyledons</taxon>
        <taxon>Gunneridae</taxon>
        <taxon>Pentapetalae</taxon>
        <taxon>asterids</taxon>
        <taxon>lamiids</taxon>
        <taxon>Lamiales</taxon>
        <taxon>Orobanchaceae</taxon>
        <taxon>Buchnereae</taxon>
        <taxon>Striga</taxon>
    </lineage>
</organism>
<evidence type="ECO:0000313" key="8">
    <source>
        <dbReference type="EMBL" id="GER25397.1"/>
    </source>
</evidence>
<keyword evidence="4 6" id="KW-0472">Membrane</keyword>
<dbReference type="OrthoDB" id="1737281at2759"/>
<dbReference type="PANTHER" id="PTHR31234:SF55">
    <property type="entry name" value="LATE EMBRYOGENESIS ABUNDANT (LEA) HYDROXYPROLINE-RICH GLYCOPROTEIN FAMILY"/>
    <property type="match status" value="1"/>
</dbReference>
<proteinExistence type="predicted"/>
<evidence type="ECO:0000256" key="2">
    <source>
        <dbReference type="ARBA" id="ARBA00022692"/>
    </source>
</evidence>
<comment type="subcellular location">
    <subcellularLocation>
        <location evidence="1">Membrane</location>
        <topology evidence="1">Single-pass membrane protein</topology>
    </subcellularLocation>
</comment>
<evidence type="ECO:0000313" key="9">
    <source>
        <dbReference type="Proteomes" id="UP000325081"/>
    </source>
</evidence>
<dbReference type="AlphaFoldDB" id="A0A5A7NYL9"/>
<protein>
    <submittedName>
        <fullName evidence="8">Late embryogenesis abundant protein</fullName>
    </submittedName>
</protein>
<sequence>MEDHNRPVTGYPASNPPNPPPSGTAYPYAAAPPPNPYYGYPNNPYHQPRRSIFLRRVLAFAIGLIVVLAAITLIVWLVLRPQVPQFRVDSFTLSNLTVSDNSLVSFTSQVRLTARNPNRRLTLAYDRLDAAVYYRSWSLADTVLPPFSLGTKSETQLTGNFSSVGNFVERVAADGMNRERGSRGSVGLNLRVLSRVRFRTNSWRTRVRLLRVFCGDLEVGAPSNGRQGTLTGGPRRCRVVV</sequence>
<evidence type="ECO:0000256" key="3">
    <source>
        <dbReference type="ARBA" id="ARBA00022989"/>
    </source>
</evidence>
<reference evidence="9" key="1">
    <citation type="journal article" date="2019" name="Curr. Biol.">
        <title>Genome Sequence of Striga asiatica Provides Insight into the Evolution of Plant Parasitism.</title>
        <authorList>
            <person name="Yoshida S."/>
            <person name="Kim S."/>
            <person name="Wafula E.K."/>
            <person name="Tanskanen J."/>
            <person name="Kim Y.M."/>
            <person name="Honaas L."/>
            <person name="Yang Z."/>
            <person name="Spallek T."/>
            <person name="Conn C.E."/>
            <person name="Ichihashi Y."/>
            <person name="Cheong K."/>
            <person name="Cui S."/>
            <person name="Der J.P."/>
            <person name="Gundlach H."/>
            <person name="Jiao Y."/>
            <person name="Hori C."/>
            <person name="Ishida J.K."/>
            <person name="Kasahara H."/>
            <person name="Kiba T."/>
            <person name="Kim M.S."/>
            <person name="Koo N."/>
            <person name="Laohavisit A."/>
            <person name="Lee Y.H."/>
            <person name="Lumba S."/>
            <person name="McCourt P."/>
            <person name="Mortimer J.C."/>
            <person name="Mutuku J.M."/>
            <person name="Nomura T."/>
            <person name="Sasaki-Sekimoto Y."/>
            <person name="Seto Y."/>
            <person name="Wang Y."/>
            <person name="Wakatake T."/>
            <person name="Sakakibara H."/>
            <person name="Demura T."/>
            <person name="Yamaguchi S."/>
            <person name="Yoneyama K."/>
            <person name="Manabe R.I."/>
            <person name="Nelson D.C."/>
            <person name="Schulman A.H."/>
            <person name="Timko M.P."/>
            <person name="dePamphilis C.W."/>
            <person name="Choi D."/>
            <person name="Shirasu K."/>
        </authorList>
    </citation>
    <scope>NUCLEOTIDE SEQUENCE [LARGE SCALE GENOMIC DNA]</scope>
    <source>
        <strain evidence="9">cv. UVA1</strain>
    </source>
</reference>
<keyword evidence="9" id="KW-1185">Reference proteome</keyword>
<accession>A0A5A7NYL9</accession>
<gene>
    <name evidence="8" type="ORF">STAS_00975</name>
</gene>
<feature type="domain" description="Late embryogenesis abundant protein LEA-2 subgroup" evidence="7">
    <location>
        <begin position="112"/>
        <end position="204"/>
    </location>
</feature>